<proteinExistence type="predicted"/>
<organism evidence="2 3">
    <name type="scientific">Mycobacterium tuberculosis</name>
    <dbReference type="NCBI Taxonomy" id="1773"/>
    <lineage>
        <taxon>Bacteria</taxon>
        <taxon>Bacillati</taxon>
        <taxon>Actinomycetota</taxon>
        <taxon>Actinomycetes</taxon>
        <taxon>Mycobacteriales</taxon>
        <taxon>Mycobacteriaceae</taxon>
        <taxon>Mycobacterium</taxon>
        <taxon>Mycobacterium tuberculosis complex</taxon>
    </lineage>
</organism>
<protein>
    <submittedName>
        <fullName evidence="2">Uncharacterized protein</fullName>
    </submittedName>
</protein>
<evidence type="ECO:0000313" key="4">
    <source>
        <dbReference type="Proteomes" id="UP000046680"/>
    </source>
</evidence>
<dbReference type="EMBL" id="CQQC01000819">
    <property type="protein sequence ID" value="CNV43400.1"/>
    <property type="molecule type" value="Genomic_DNA"/>
</dbReference>
<reference evidence="3 4" key="1">
    <citation type="submission" date="2015-03" db="EMBL/GenBank/DDBJ databases">
        <authorList>
            <consortium name="Pathogen Informatics"/>
        </authorList>
    </citation>
    <scope>NUCLEOTIDE SEQUENCE [LARGE SCALE GENOMIC DNA]</scope>
    <source>
        <strain evidence="1 4">C09601061</strain>
        <strain evidence="2 3">D00501624</strain>
    </source>
</reference>
<gene>
    <name evidence="1" type="ORF">ERS007657_02802</name>
    <name evidence="2" type="ORF">ERS007661_02368</name>
</gene>
<dbReference type="AlphaFoldDB" id="A0A655F155"/>
<accession>A0A655F155</accession>
<dbReference type="EMBL" id="CGCX01001168">
    <property type="protein sequence ID" value="CFR89913.1"/>
    <property type="molecule type" value="Genomic_DNA"/>
</dbReference>
<evidence type="ECO:0000313" key="3">
    <source>
        <dbReference type="Proteomes" id="UP000039217"/>
    </source>
</evidence>
<sequence length="118" mass="12445">MPAPLQRGDEALDLAIPGPATETHQRSIQEIGPGVECLQGVGDGHGEVVVPVEADGDIAGTAESLDVAARVLGQEGSRRIHHVNDPDAHIAGPLPGSSKHIGLEEMRLHQLDRNLQTF</sequence>
<dbReference type="Proteomes" id="UP000039217">
    <property type="component" value="Unassembled WGS sequence"/>
</dbReference>
<evidence type="ECO:0000313" key="2">
    <source>
        <dbReference type="EMBL" id="CNV43400.1"/>
    </source>
</evidence>
<dbReference type="Proteomes" id="UP000046680">
    <property type="component" value="Unassembled WGS sequence"/>
</dbReference>
<name>A0A655F155_MYCTX</name>
<evidence type="ECO:0000313" key="1">
    <source>
        <dbReference type="EMBL" id="CFR89913.1"/>
    </source>
</evidence>